<dbReference type="EMBL" id="FYEH01000001">
    <property type="protein sequence ID" value="SNB55412.1"/>
    <property type="molecule type" value="Genomic_DNA"/>
</dbReference>
<keyword evidence="12" id="KW-1185">Reference proteome</keyword>
<evidence type="ECO:0000256" key="6">
    <source>
        <dbReference type="ARBA" id="ARBA00023235"/>
    </source>
</evidence>
<dbReference type="PROSITE" id="PS50198">
    <property type="entry name" value="PPIC_PPIASE_2"/>
    <property type="match status" value="1"/>
</dbReference>
<gene>
    <name evidence="11" type="ORF">SAMN07250955_101480</name>
</gene>
<dbReference type="SUPFAM" id="SSF54534">
    <property type="entry name" value="FKBP-like"/>
    <property type="match status" value="1"/>
</dbReference>
<dbReference type="Pfam" id="PF00639">
    <property type="entry name" value="Rotamase"/>
    <property type="match status" value="1"/>
</dbReference>
<keyword evidence="4 9" id="KW-0697">Rotamase</keyword>
<proteinExistence type="predicted"/>
<feature type="domain" description="PpiC" evidence="10">
    <location>
        <begin position="203"/>
        <end position="301"/>
    </location>
</feature>
<organism evidence="11 12">
    <name type="scientific">Arboricoccus pini</name>
    <dbReference type="NCBI Taxonomy" id="1963835"/>
    <lineage>
        <taxon>Bacteria</taxon>
        <taxon>Pseudomonadati</taxon>
        <taxon>Pseudomonadota</taxon>
        <taxon>Alphaproteobacteria</taxon>
        <taxon>Geminicoccales</taxon>
        <taxon>Geminicoccaceae</taxon>
        <taxon>Arboricoccus</taxon>
    </lineage>
</organism>
<protein>
    <recommendedName>
        <fullName evidence="1">Parvulin-like PPIase</fullName>
    </recommendedName>
    <alternativeName>
        <fullName evidence="7">Peptidyl-prolyl cis-trans isomerase plp</fullName>
    </alternativeName>
    <alternativeName>
        <fullName evidence="8">Rotamase plp</fullName>
    </alternativeName>
</protein>
<dbReference type="InterPro" id="IPR046357">
    <property type="entry name" value="PPIase_dom_sf"/>
</dbReference>
<dbReference type="Gene3D" id="1.10.4030.10">
    <property type="entry name" value="Porin chaperone SurA, peptide-binding domain"/>
    <property type="match status" value="1"/>
</dbReference>
<evidence type="ECO:0000259" key="10">
    <source>
        <dbReference type="PROSITE" id="PS50198"/>
    </source>
</evidence>
<keyword evidence="2" id="KW-0732">Signal</keyword>
<evidence type="ECO:0000256" key="5">
    <source>
        <dbReference type="ARBA" id="ARBA00023186"/>
    </source>
</evidence>
<evidence type="ECO:0000256" key="8">
    <source>
        <dbReference type="ARBA" id="ARBA00031484"/>
    </source>
</evidence>
<evidence type="ECO:0000256" key="1">
    <source>
        <dbReference type="ARBA" id="ARBA00018370"/>
    </source>
</evidence>
<name>A0A212Q7W2_9PROT</name>
<evidence type="ECO:0000313" key="11">
    <source>
        <dbReference type="EMBL" id="SNB55412.1"/>
    </source>
</evidence>
<evidence type="ECO:0000313" key="12">
    <source>
        <dbReference type="Proteomes" id="UP000197065"/>
    </source>
</evidence>
<dbReference type="GO" id="GO:0003755">
    <property type="term" value="F:peptidyl-prolyl cis-trans isomerase activity"/>
    <property type="evidence" value="ECO:0007669"/>
    <property type="project" value="UniProtKB-KW"/>
</dbReference>
<dbReference type="Gene3D" id="3.10.50.40">
    <property type="match status" value="1"/>
</dbReference>
<keyword evidence="6 9" id="KW-0413">Isomerase</keyword>
<dbReference type="InterPro" id="IPR050280">
    <property type="entry name" value="OMP_Chaperone_SurA"/>
</dbReference>
<dbReference type="AlphaFoldDB" id="A0A212Q7W2"/>
<accession>A0A212Q7W2</accession>
<dbReference type="OrthoDB" id="9791746at2"/>
<keyword evidence="3" id="KW-0574">Periplasm</keyword>
<dbReference type="PANTHER" id="PTHR47637">
    <property type="entry name" value="CHAPERONE SURA"/>
    <property type="match status" value="1"/>
</dbReference>
<dbReference type="InterPro" id="IPR000297">
    <property type="entry name" value="PPIase_PpiC"/>
</dbReference>
<evidence type="ECO:0000256" key="3">
    <source>
        <dbReference type="ARBA" id="ARBA00022764"/>
    </source>
</evidence>
<dbReference type="PANTHER" id="PTHR47637:SF1">
    <property type="entry name" value="CHAPERONE SURA"/>
    <property type="match status" value="1"/>
</dbReference>
<dbReference type="SUPFAM" id="SSF109998">
    <property type="entry name" value="Triger factor/SurA peptide-binding domain-like"/>
    <property type="match status" value="1"/>
</dbReference>
<sequence length="349" mass="38615">MRITLDGRAMPHSFLIQSAGHASRRPLRSGIALCLACVLGSAPSLVPHQAQAQAQAQATTVQRIIAVVNSEIITEQELRARILLAIVISGLPDTTDTRQRIAPQVLRALIDERLEIQESKRLKLDADETDVDKAFDNIAQRNNMTRDQLTQFLGSRGVAAGLVRDQLRAQIDWIRVVQREVRPKVVVTEDQISLAMRAPNTANEEVRLSEILLPVYEPGQLKAVMEDARQLTQEVRNGANFNSVARQFSAAQSKDNGGDLGWVPVSSVLPDLQPIIGRLQPGQVSDPVETPVGIHIFYVSERRAAGAQAGQNDRNAVRQQLSQSQLERLAERYLRDLRRNAFIDIRASG</sequence>
<evidence type="ECO:0000256" key="2">
    <source>
        <dbReference type="ARBA" id="ARBA00022729"/>
    </source>
</evidence>
<evidence type="ECO:0000256" key="9">
    <source>
        <dbReference type="PROSITE-ProRule" id="PRU00278"/>
    </source>
</evidence>
<evidence type="ECO:0000256" key="4">
    <source>
        <dbReference type="ARBA" id="ARBA00023110"/>
    </source>
</evidence>
<dbReference type="InterPro" id="IPR027304">
    <property type="entry name" value="Trigger_fact/SurA_dom_sf"/>
</dbReference>
<dbReference type="RefSeq" id="WP_088559765.1">
    <property type="nucleotide sequence ID" value="NZ_FYEH01000001.1"/>
</dbReference>
<dbReference type="InterPro" id="IPR015391">
    <property type="entry name" value="SurA_N"/>
</dbReference>
<keyword evidence="5" id="KW-0143">Chaperone</keyword>
<reference evidence="11 12" key="1">
    <citation type="submission" date="2017-06" db="EMBL/GenBank/DDBJ databases">
        <authorList>
            <person name="Kim H.J."/>
            <person name="Triplett B.A."/>
        </authorList>
    </citation>
    <scope>NUCLEOTIDE SEQUENCE [LARGE SCALE GENOMIC DNA]</scope>
    <source>
        <strain evidence="11 12">B29T1</strain>
    </source>
</reference>
<dbReference type="Pfam" id="PF09312">
    <property type="entry name" value="SurA_N"/>
    <property type="match status" value="1"/>
</dbReference>
<evidence type="ECO:0000256" key="7">
    <source>
        <dbReference type="ARBA" id="ARBA00030642"/>
    </source>
</evidence>
<dbReference type="Proteomes" id="UP000197065">
    <property type="component" value="Unassembled WGS sequence"/>
</dbReference>